<protein>
    <recommendedName>
        <fullName evidence="3">Barwin domain-containing protein</fullName>
    </recommendedName>
</protein>
<dbReference type="InterPro" id="IPR001153">
    <property type="entry name" value="Barwin_dom"/>
</dbReference>
<keyword evidence="2" id="KW-0732">Signal</keyword>
<proteinExistence type="predicted"/>
<dbReference type="PANTHER" id="PTHR46351:SF3">
    <property type="entry name" value="WOUND-INDUCED PROTEIN WIN2"/>
    <property type="match status" value="1"/>
</dbReference>
<evidence type="ECO:0000259" key="3">
    <source>
        <dbReference type="PROSITE" id="PS51174"/>
    </source>
</evidence>
<evidence type="ECO:0000313" key="5">
    <source>
        <dbReference type="Proteomes" id="UP001396334"/>
    </source>
</evidence>
<organism evidence="4 5">
    <name type="scientific">Hibiscus sabdariffa</name>
    <name type="common">roselle</name>
    <dbReference type="NCBI Taxonomy" id="183260"/>
    <lineage>
        <taxon>Eukaryota</taxon>
        <taxon>Viridiplantae</taxon>
        <taxon>Streptophyta</taxon>
        <taxon>Embryophyta</taxon>
        <taxon>Tracheophyta</taxon>
        <taxon>Spermatophyta</taxon>
        <taxon>Magnoliopsida</taxon>
        <taxon>eudicotyledons</taxon>
        <taxon>Gunneridae</taxon>
        <taxon>Pentapetalae</taxon>
        <taxon>rosids</taxon>
        <taxon>malvids</taxon>
        <taxon>Malvales</taxon>
        <taxon>Malvaceae</taxon>
        <taxon>Malvoideae</taxon>
        <taxon>Hibiscus</taxon>
    </lineage>
</organism>
<comment type="caution">
    <text evidence="4">The sequence shown here is derived from an EMBL/GenBank/DDBJ whole genome shotgun (WGS) entry which is preliminary data.</text>
</comment>
<feature type="domain" description="Barwin" evidence="3">
    <location>
        <begin position="30"/>
        <end position="91"/>
    </location>
</feature>
<dbReference type="EMBL" id="JBBPBN010000004">
    <property type="protein sequence ID" value="KAK9041995.1"/>
    <property type="molecule type" value="Genomic_DNA"/>
</dbReference>
<name>A0ABR2TX10_9ROSI</name>
<dbReference type="PROSITE" id="PS51174">
    <property type="entry name" value="BARWIN_3"/>
    <property type="match status" value="1"/>
</dbReference>
<dbReference type="InterPro" id="IPR044301">
    <property type="entry name" value="PR4"/>
</dbReference>
<reference evidence="4 5" key="1">
    <citation type="journal article" date="2024" name="G3 (Bethesda)">
        <title>Genome assembly of Hibiscus sabdariffa L. provides insights into metabolisms of medicinal natural products.</title>
        <authorList>
            <person name="Kim T."/>
        </authorList>
    </citation>
    <scope>NUCLEOTIDE SEQUENCE [LARGE SCALE GENOMIC DNA]</scope>
    <source>
        <strain evidence="4">TK-2024</strain>
        <tissue evidence="4">Old leaves</tissue>
    </source>
</reference>
<evidence type="ECO:0000313" key="4">
    <source>
        <dbReference type="EMBL" id="KAK9041995.1"/>
    </source>
</evidence>
<dbReference type="Proteomes" id="UP001396334">
    <property type="component" value="Unassembled WGS sequence"/>
</dbReference>
<evidence type="ECO:0000256" key="1">
    <source>
        <dbReference type="ARBA" id="ARBA00023157"/>
    </source>
</evidence>
<keyword evidence="1" id="KW-1015">Disulfide bond</keyword>
<feature type="chain" id="PRO_5046066823" description="Barwin domain-containing protein" evidence="2">
    <location>
        <begin position="24"/>
        <end position="91"/>
    </location>
</feature>
<dbReference type="Pfam" id="PF00967">
    <property type="entry name" value="Barwin"/>
    <property type="match status" value="1"/>
</dbReference>
<keyword evidence="5" id="KW-1185">Reference proteome</keyword>
<feature type="signal peptide" evidence="2">
    <location>
        <begin position="1"/>
        <end position="23"/>
    </location>
</feature>
<gene>
    <name evidence="4" type="ORF">V6N11_017078</name>
</gene>
<evidence type="ECO:0000256" key="2">
    <source>
        <dbReference type="SAM" id="SignalP"/>
    </source>
</evidence>
<dbReference type="InterPro" id="IPR036908">
    <property type="entry name" value="RlpA-like_sf"/>
</dbReference>
<dbReference type="PANTHER" id="PTHR46351">
    <property type="entry name" value="WOUND-INDUCED PROTEIN WIN2"/>
    <property type="match status" value="1"/>
</dbReference>
<dbReference type="SUPFAM" id="SSF50685">
    <property type="entry name" value="Barwin-like endoglucanases"/>
    <property type="match status" value="1"/>
</dbReference>
<accession>A0ABR2TX10</accession>
<dbReference type="Gene3D" id="2.40.40.10">
    <property type="entry name" value="RlpA-like domain"/>
    <property type="match status" value="1"/>
</dbReference>
<sequence length="91" mass="10139">MERSIVNIIISVVLLGIVVGSKAKANTTVYVTEKTTAYWAYYEPYDIDWDLNKAGVACAEYDADKPHEWRSEHYWAALCGNAGPFYPASCG</sequence>